<dbReference type="InterPro" id="IPR058163">
    <property type="entry name" value="LysR-type_TF_proteobact-type"/>
</dbReference>
<dbReference type="FunFam" id="1.10.10.10:FF:000038">
    <property type="entry name" value="Glycine cleavage system transcriptional activator"/>
    <property type="match status" value="1"/>
</dbReference>
<dbReference type="CDD" id="cd08432">
    <property type="entry name" value="PBP2_GcdR_TrpI_HvrB_AmpR_like"/>
    <property type="match status" value="1"/>
</dbReference>
<dbReference type="InterPro" id="IPR036390">
    <property type="entry name" value="WH_DNA-bd_sf"/>
</dbReference>
<dbReference type="Gene3D" id="1.10.10.10">
    <property type="entry name" value="Winged helix-like DNA-binding domain superfamily/Winged helix DNA-binding domain"/>
    <property type="match status" value="1"/>
</dbReference>
<comment type="similarity">
    <text evidence="1">Belongs to the LysR transcriptional regulatory family.</text>
</comment>
<comment type="caution">
    <text evidence="7">The sequence shown here is derived from an EMBL/GenBank/DDBJ whole genome shotgun (WGS) entry which is preliminary data.</text>
</comment>
<reference evidence="7 8" key="1">
    <citation type="submission" date="2017-06" db="EMBL/GenBank/DDBJ databases">
        <title>Herbaspirillum phytohormonus sp. nov., isolated from the root nodule of Robinia pseudoacacia in lead-zinc mine.</title>
        <authorList>
            <person name="Fan M."/>
            <person name="Lin Y."/>
        </authorList>
    </citation>
    <scope>NUCLEOTIDE SEQUENCE [LARGE SCALE GENOMIC DNA]</scope>
    <source>
        <strain evidence="7 8">HZ10</strain>
    </source>
</reference>
<evidence type="ECO:0000256" key="4">
    <source>
        <dbReference type="ARBA" id="ARBA00023163"/>
    </source>
</evidence>
<evidence type="ECO:0000313" key="7">
    <source>
        <dbReference type="EMBL" id="OWY28448.1"/>
    </source>
</evidence>
<keyword evidence="5" id="KW-0472">Membrane</keyword>
<dbReference type="SUPFAM" id="SSF46785">
    <property type="entry name" value="Winged helix' DNA-binding domain"/>
    <property type="match status" value="1"/>
</dbReference>
<name>A0A246WQX3_9BURK</name>
<organism evidence="7 8">
    <name type="scientific">Herbaspirillum robiniae</name>
    <dbReference type="NCBI Taxonomy" id="2014887"/>
    <lineage>
        <taxon>Bacteria</taxon>
        <taxon>Pseudomonadati</taxon>
        <taxon>Pseudomonadota</taxon>
        <taxon>Betaproteobacteria</taxon>
        <taxon>Burkholderiales</taxon>
        <taxon>Oxalobacteraceae</taxon>
        <taxon>Herbaspirillum</taxon>
    </lineage>
</organism>
<keyword evidence="5" id="KW-0812">Transmembrane</keyword>
<gene>
    <name evidence="7" type="ORF">CEJ42_14535</name>
</gene>
<dbReference type="Pfam" id="PF00126">
    <property type="entry name" value="HTH_1"/>
    <property type="match status" value="1"/>
</dbReference>
<feature type="transmembrane region" description="Helical" evidence="5">
    <location>
        <begin position="105"/>
        <end position="122"/>
    </location>
</feature>
<dbReference type="InterPro" id="IPR005119">
    <property type="entry name" value="LysR_subst-bd"/>
</dbReference>
<dbReference type="GO" id="GO:0043565">
    <property type="term" value="F:sequence-specific DNA binding"/>
    <property type="evidence" value="ECO:0007669"/>
    <property type="project" value="TreeGrafter"/>
</dbReference>
<protein>
    <submittedName>
        <fullName evidence="7">LysR family transcriptional regulator</fullName>
    </submittedName>
</protein>
<dbReference type="GO" id="GO:0003700">
    <property type="term" value="F:DNA-binding transcription factor activity"/>
    <property type="evidence" value="ECO:0007669"/>
    <property type="project" value="InterPro"/>
</dbReference>
<keyword evidence="5" id="KW-1133">Transmembrane helix</keyword>
<feature type="domain" description="HTH lysR-type" evidence="6">
    <location>
        <begin position="17"/>
        <end position="74"/>
    </location>
</feature>
<dbReference type="PRINTS" id="PR00039">
    <property type="entry name" value="HTHLYSR"/>
</dbReference>
<sequence>MRHHTSPRTLPTMHKLPPLTALRAFEATARLLSFTAAADELHVTQSAVSRQVRILEEFLQHKLFKRLTRRIELTAQGAAYYEEIRQAFEKIAGAGSRLGKRRKSAALTIAVLPGVAALWLMPRLDAFWRAHRHVDVRIVVATGAADFRRSQVDMAIQVGVLPGARARGLPMTRRMAVDWHGLRADALFPDALVALCHPRLLRRQPVDKVADLARHCLIHTSIRPDAWQDWLGAHGAKLAPAQQTLECSQYAVSLQAAMNGDGIALAPKVLADSFDPQQRLRRLFDGATPSAGQYYLLTPASRYEEPHVRVFREWLLAQAAGLD</sequence>
<evidence type="ECO:0000313" key="8">
    <source>
        <dbReference type="Proteomes" id="UP000197596"/>
    </source>
</evidence>
<evidence type="ECO:0000256" key="5">
    <source>
        <dbReference type="SAM" id="Phobius"/>
    </source>
</evidence>
<dbReference type="InterPro" id="IPR036388">
    <property type="entry name" value="WH-like_DNA-bd_sf"/>
</dbReference>
<keyword evidence="2" id="KW-0805">Transcription regulation</keyword>
<dbReference type="SUPFAM" id="SSF53850">
    <property type="entry name" value="Periplasmic binding protein-like II"/>
    <property type="match status" value="1"/>
</dbReference>
<dbReference type="Pfam" id="PF03466">
    <property type="entry name" value="LysR_substrate"/>
    <property type="match status" value="1"/>
</dbReference>
<evidence type="ECO:0000256" key="2">
    <source>
        <dbReference type="ARBA" id="ARBA00023015"/>
    </source>
</evidence>
<dbReference type="GO" id="GO:0006351">
    <property type="term" value="P:DNA-templated transcription"/>
    <property type="evidence" value="ECO:0007669"/>
    <property type="project" value="TreeGrafter"/>
</dbReference>
<evidence type="ECO:0000256" key="3">
    <source>
        <dbReference type="ARBA" id="ARBA00023125"/>
    </source>
</evidence>
<evidence type="ECO:0000259" key="6">
    <source>
        <dbReference type="PROSITE" id="PS50931"/>
    </source>
</evidence>
<dbReference type="PROSITE" id="PS50931">
    <property type="entry name" value="HTH_LYSR"/>
    <property type="match status" value="1"/>
</dbReference>
<accession>A0A246WQX3</accession>
<evidence type="ECO:0000256" key="1">
    <source>
        <dbReference type="ARBA" id="ARBA00009437"/>
    </source>
</evidence>
<dbReference type="InterPro" id="IPR000847">
    <property type="entry name" value="LysR_HTH_N"/>
</dbReference>
<keyword evidence="4" id="KW-0804">Transcription</keyword>
<dbReference type="PANTHER" id="PTHR30537:SF74">
    <property type="entry name" value="HTH-TYPE TRANSCRIPTIONAL REGULATOR TRPI"/>
    <property type="match status" value="1"/>
</dbReference>
<dbReference type="PANTHER" id="PTHR30537">
    <property type="entry name" value="HTH-TYPE TRANSCRIPTIONAL REGULATOR"/>
    <property type="match status" value="1"/>
</dbReference>
<proteinExistence type="inferred from homology"/>
<keyword evidence="3" id="KW-0238">DNA-binding</keyword>
<dbReference type="Proteomes" id="UP000197596">
    <property type="component" value="Unassembled WGS sequence"/>
</dbReference>
<dbReference type="EMBL" id="NJGU01000007">
    <property type="protein sequence ID" value="OWY28448.1"/>
    <property type="molecule type" value="Genomic_DNA"/>
</dbReference>
<dbReference type="Gene3D" id="3.40.190.10">
    <property type="entry name" value="Periplasmic binding protein-like II"/>
    <property type="match status" value="2"/>
</dbReference>
<dbReference type="AlphaFoldDB" id="A0A246WQX3"/>